<accession>A0A1Y2FVR4</accession>
<dbReference type="AlphaFoldDB" id="A0A1Y2FVR4"/>
<evidence type="ECO:0000313" key="3">
    <source>
        <dbReference type="EMBL" id="ORY88123.1"/>
    </source>
</evidence>
<dbReference type="PANTHER" id="PTHR37848">
    <property type="entry name" value="EXPRESSED PROTEIN"/>
    <property type="match status" value="1"/>
</dbReference>
<dbReference type="Proteomes" id="UP000193467">
    <property type="component" value="Unassembled WGS sequence"/>
</dbReference>
<sequence>MTIVDPSHPKAQMAFSVEGSASPDDGDELPSYDAPSTSGSALTEPLFNTPGPSSNRYDPLASGSYAAVAASGAPASAPFEPESIADLNPEMRKKLANDARDRGLQVDDYGFEPPVAELPSFEETDVGDRPAYTMDRNGNIVTHDPKLNSDPQALLRFLRLHAASPPTFSVYVRGSHTETREVTTWEVGKHGRQHRRSRHEKQEVEDFEWSINASDCVEQGLGSAKGGGGSIRGVLYPVGGWEVVHRGGPWATREATAHELAKNEGAIRLEDAEEGVGFAGLGDEAKKKWKEERWRHASLRARRKLERERREREKRGYPGFTHPSSLVDMDDDHRPHGDRLEHPALLYKSHWVDLVETHSSVPLNLTSVGAAALPTAYDALAEERDQREDEVREIVEAYCACKHQLKELVVERELYGWNLDLLEKGLRSIISRTYGGTIQIAFRTTPLSITVRPNSFLSRLFSLHVLWKLVLWIFLIYPVLLIYEFFAGRRWNNLRCAFPLTRWRRLPPLASSSAASSSAGPSSSTTNPTQQEMLALAASLSARRPPKVAQLPGPSAAEPNNSFVYMIGTQEGEWMRKWESAVVDAVRNGVRGRALSEEDLQSAERVRRENLEAMRGYSE</sequence>
<feature type="region of interest" description="Disordered" evidence="1">
    <location>
        <begin position="1"/>
        <end position="58"/>
    </location>
</feature>
<keyword evidence="4" id="KW-1185">Reference proteome</keyword>
<feature type="transmembrane region" description="Helical" evidence="2">
    <location>
        <begin position="465"/>
        <end position="486"/>
    </location>
</feature>
<evidence type="ECO:0000256" key="1">
    <source>
        <dbReference type="SAM" id="MobiDB-lite"/>
    </source>
</evidence>
<evidence type="ECO:0000256" key="2">
    <source>
        <dbReference type="SAM" id="Phobius"/>
    </source>
</evidence>
<feature type="compositionally biased region" description="Basic and acidic residues" evidence="1">
    <location>
        <begin position="305"/>
        <end position="316"/>
    </location>
</feature>
<feature type="region of interest" description="Disordered" evidence="1">
    <location>
        <begin position="305"/>
        <end position="329"/>
    </location>
</feature>
<reference evidence="3 4" key="1">
    <citation type="submission" date="2016-07" db="EMBL/GenBank/DDBJ databases">
        <title>Pervasive Adenine N6-methylation of Active Genes in Fungi.</title>
        <authorList>
            <consortium name="DOE Joint Genome Institute"/>
            <person name="Mondo S.J."/>
            <person name="Dannebaum R.O."/>
            <person name="Kuo R.C."/>
            <person name="Labutti K."/>
            <person name="Haridas S."/>
            <person name="Kuo A."/>
            <person name="Salamov A."/>
            <person name="Ahrendt S.R."/>
            <person name="Lipzen A."/>
            <person name="Sullivan W."/>
            <person name="Andreopoulos W.B."/>
            <person name="Clum A."/>
            <person name="Lindquist E."/>
            <person name="Daum C."/>
            <person name="Ramamoorthy G.K."/>
            <person name="Gryganskyi A."/>
            <person name="Culley D."/>
            <person name="Magnuson J.K."/>
            <person name="James T.Y."/>
            <person name="O'Malley M.A."/>
            <person name="Stajich J.E."/>
            <person name="Spatafora J.W."/>
            <person name="Visel A."/>
            <person name="Grigoriev I.V."/>
        </authorList>
    </citation>
    <scope>NUCLEOTIDE SEQUENCE [LARGE SCALE GENOMIC DNA]</scope>
    <source>
        <strain evidence="3 4">62-1032</strain>
    </source>
</reference>
<proteinExistence type="predicted"/>
<comment type="caution">
    <text evidence="3">The sequence shown here is derived from an EMBL/GenBank/DDBJ whole genome shotgun (WGS) entry which is preliminary data.</text>
</comment>
<organism evidence="3 4">
    <name type="scientific">Leucosporidium creatinivorum</name>
    <dbReference type="NCBI Taxonomy" id="106004"/>
    <lineage>
        <taxon>Eukaryota</taxon>
        <taxon>Fungi</taxon>
        <taxon>Dikarya</taxon>
        <taxon>Basidiomycota</taxon>
        <taxon>Pucciniomycotina</taxon>
        <taxon>Microbotryomycetes</taxon>
        <taxon>Leucosporidiales</taxon>
        <taxon>Leucosporidium</taxon>
    </lineage>
</organism>
<evidence type="ECO:0000313" key="4">
    <source>
        <dbReference type="Proteomes" id="UP000193467"/>
    </source>
</evidence>
<keyword evidence="2" id="KW-0472">Membrane</keyword>
<keyword evidence="2" id="KW-1133">Transmembrane helix</keyword>
<dbReference type="InParanoid" id="A0A1Y2FVR4"/>
<name>A0A1Y2FVR4_9BASI</name>
<gene>
    <name evidence="3" type="ORF">BCR35DRAFT_330332</name>
</gene>
<keyword evidence="2" id="KW-0812">Transmembrane</keyword>
<dbReference type="OrthoDB" id="203796at2759"/>
<dbReference type="PANTHER" id="PTHR37848:SF1">
    <property type="entry name" value="SUN DOMAIN-CONTAINING PROTEIN"/>
    <property type="match status" value="1"/>
</dbReference>
<protein>
    <submittedName>
        <fullName evidence="3">Uncharacterized protein</fullName>
    </submittedName>
</protein>
<dbReference type="EMBL" id="MCGR01000012">
    <property type="protein sequence ID" value="ORY88123.1"/>
    <property type="molecule type" value="Genomic_DNA"/>
</dbReference>